<comment type="caution">
    <text evidence="2">The sequence shown here is derived from an EMBL/GenBank/DDBJ whole genome shotgun (WGS) entry which is preliminary data.</text>
</comment>
<dbReference type="AlphaFoldDB" id="A0A9N8E202"/>
<dbReference type="InterPro" id="IPR032710">
    <property type="entry name" value="NTF2-like_dom_sf"/>
</dbReference>
<dbReference type="InterPro" id="IPR009959">
    <property type="entry name" value="Cyclase_SnoaL-like"/>
</dbReference>
<dbReference type="Pfam" id="PF07366">
    <property type="entry name" value="SnoaL"/>
    <property type="match status" value="1"/>
</dbReference>
<name>A0A9N8E202_9STRA</name>
<organism evidence="2 3">
    <name type="scientific">Seminavis robusta</name>
    <dbReference type="NCBI Taxonomy" id="568900"/>
    <lineage>
        <taxon>Eukaryota</taxon>
        <taxon>Sar</taxon>
        <taxon>Stramenopiles</taxon>
        <taxon>Ochrophyta</taxon>
        <taxon>Bacillariophyta</taxon>
        <taxon>Bacillariophyceae</taxon>
        <taxon>Bacillariophycidae</taxon>
        <taxon>Naviculales</taxon>
        <taxon>Naviculaceae</taxon>
        <taxon>Seminavis</taxon>
    </lineage>
</organism>
<evidence type="ECO:0000313" key="2">
    <source>
        <dbReference type="EMBL" id="CAB9511021.1"/>
    </source>
</evidence>
<evidence type="ECO:0000313" key="3">
    <source>
        <dbReference type="Proteomes" id="UP001153069"/>
    </source>
</evidence>
<dbReference type="Proteomes" id="UP001153069">
    <property type="component" value="Unassembled WGS sequence"/>
</dbReference>
<accession>A0A9N8E202</accession>
<keyword evidence="3" id="KW-1185">Reference proteome</keyword>
<dbReference type="OrthoDB" id="10542774at2759"/>
<feature type="region of interest" description="Disordered" evidence="1">
    <location>
        <begin position="15"/>
        <end position="36"/>
    </location>
</feature>
<feature type="compositionally biased region" description="Basic and acidic residues" evidence="1">
    <location>
        <begin position="17"/>
        <end position="31"/>
    </location>
</feature>
<sequence length="207" mass="23392">MKLFNALLRRLKKSPKCKADRNDSKGDDSSRTNDSSGAIVSTAVSVKRYRTSNQPRLRVDSKKCAMAKELLQLWNKHDLEGSSKLLSDDFLVVFSDYDLTWKDFSHEVQNLFESFPDFHFDYRMIEERDDVVIVHDLISSGHHTCKPYAFGPCDPIEASGRLVKNDPETVVCFFDKDGKCCKHEVIASGEMTGPAGIYTQLGGFPLM</sequence>
<dbReference type="EMBL" id="CAICTM010000462">
    <property type="protein sequence ID" value="CAB9511021.1"/>
    <property type="molecule type" value="Genomic_DNA"/>
</dbReference>
<evidence type="ECO:0008006" key="4">
    <source>
        <dbReference type="Google" id="ProtNLM"/>
    </source>
</evidence>
<reference evidence="2" key="1">
    <citation type="submission" date="2020-06" db="EMBL/GenBank/DDBJ databases">
        <authorList>
            <consortium name="Plant Systems Biology data submission"/>
        </authorList>
    </citation>
    <scope>NUCLEOTIDE SEQUENCE</scope>
    <source>
        <strain evidence="2">D6</strain>
    </source>
</reference>
<evidence type="ECO:0000256" key="1">
    <source>
        <dbReference type="SAM" id="MobiDB-lite"/>
    </source>
</evidence>
<gene>
    <name evidence="2" type="ORF">SEMRO_463_G148330.1</name>
</gene>
<dbReference type="SUPFAM" id="SSF54427">
    <property type="entry name" value="NTF2-like"/>
    <property type="match status" value="1"/>
</dbReference>
<protein>
    <recommendedName>
        <fullName evidence="4">SnoaL-like domain-containing protein</fullName>
    </recommendedName>
</protein>
<proteinExistence type="predicted"/>
<dbReference type="Gene3D" id="3.10.450.50">
    <property type="match status" value="1"/>
</dbReference>
<dbReference type="GO" id="GO:0030638">
    <property type="term" value="P:polyketide metabolic process"/>
    <property type="evidence" value="ECO:0007669"/>
    <property type="project" value="InterPro"/>
</dbReference>